<gene>
    <name evidence="1" type="ORF">BGCPKDLD_0245</name>
</gene>
<protein>
    <submittedName>
        <fullName evidence="1">Uncharacterized protein</fullName>
    </submittedName>
</protein>
<keyword evidence="2" id="KW-1185">Reference proteome</keyword>
<dbReference type="Proteomes" id="UP001055093">
    <property type="component" value="Unassembled WGS sequence"/>
</dbReference>
<evidence type="ECO:0000313" key="1">
    <source>
        <dbReference type="EMBL" id="GJE73679.1"/>
    </source>
</evidence>
<evidence type="ECO:0000313" key="2">
    <source>
        <dbReference type="Proteomes" id="UP001055093"/>
    </source>
</evidence>
<dbReference type="EMBL" id="BPRE01000001">
    <property type="protein sequence ID" value="GJE73679.1"/>
    <property type="molecule type" value="Genomic_DNA"/>
</dbReference>
<reference evidence="1" key="2">
    <citation type="submission" date="2021-08" db="EMBL/GenBank/DDBJ databases">
        <authorList>
            <person name="Tani A."/>
            <person name="Ola A."/>
            <person name="Ogura Y."/>
            <person name="Katsura K."/>
            <person name="Hayashi T."/>
        </authorList>
    </citation>
    <scope>NUCLEOTIDE SEQUENCE</scope>
    <source>
        <strain evidence="1">DSM 14458</strain>
    </source>
</reference>
<organism evidence="1 2">
    <name type="scientific">Methylorubrum suomiense</name>
    <dbReference type="NCBI Taxonomy" id="144191"/>
    <lineage>
        <taxon>Bacteria</taxon>
        <taxon>Pseudomonadati</taxon>
        <taxon>Pseudomonadota</taxon>
        <taxon>Alphaproteobacteria</taxon>
        <taxon>Hyphomicrobiales</taxon>
        <taxon>Methylobacteriaceae</taxon>
        <taxon>Methylorubrum</taxon>
    </lineage>
</organism>
<sequence length="46" mass="5191">MWWLYRPDGRVLSYRADGAASLDPGDTPPDRVTWRPVERGVTISSS</sequence>
<reference evidence="1" key="1">
    <citation type="journal article" date="2021" name="Front. Microbiol.">
        <title>Comprehensive Comparative Genomics and Phenotyping of Methylobacterium Species.</title>
        <authorList>
            <person name="Alessa O."/>
            <person name="Ogura Y."/>
            <person name="Fujitani Y."/>
            <person name="Takami H."/>
            <person name="Hayashi T."/>
            <person name="Sahin N."/>
            <person name="Tani A."/>
        </authorList>
    </citation>
    <scope>NUCLEOTIDE SEQUENCE</scope>
    <source>
        <strain evidence="1">DSM 14458</strain>
    </source>
</reference>
<proteinExistence type="predicted"/>
<accession>A0ABQ4UPF0</accession>
<name>A0ABQ4UPF0_9HYPH</name>
<comment type="caution">
    <text evidence="1">The sequence shown here is derived from an EMBL/GenBank/DDBJ whole genome shotgun (WGS) entry which is preliminary data.</text>
</comment>